<feature type="region of interest" description="Disordered" evidence="1">
    <location>
        <begin position="100"/>
        <end position="151"/>
    </location>
</feature>
<feature type="region of interest" description="Disordered" evidence="1">
    <location>
        <begin position="27"/>
        <end position="54"/>
    </location>
</feature>
<organism evidence="2 3">
    <name type="scientific">Pyrrhoderma noxium</name>
    <dbReference type="NCBI Taxonomy" id="2282107"/>
    <lineage>
        <taxon>Eukaryota</taxon>
        <taxon>Fungi</taxon>
        <taxon>Dikarya</taxon>
        <taxon>Basidiomycota</taxon>
        <taxon>Agaricomycotina</taxon>
        <taxon>Agaricomycetes</taxon>
        <taxon>Hymenochaetales</taxon>
        <taxon>Hymenochaetaceae</taxon>
        <taxon>Pyrrhoderma</taxon>
    </lineage>
</organism>
<evidence type="ECO:0000313" key="3">
    <source>
        <dbReference type="Proteomes" id="UP000217199"/>
    </source>
</evidence>
<sequence length="287" mass="31697">MALSFIAEAEFPPSKKYLEVQIASSEPLRPPPLIKTQEVYPPSISTDSNSGSFVPLTMNQSLSTVRKRPTLPPETLLCHAFGPSALDKWTAASSKSPVSCSFSTPSSSSVSSSSSSSPESVVPPPEPKKTSLSYNHGQLPKTPPPGTFRSAPKVSKRIVLHPEDDINNIVDLVACITEDSDPQEREPPMSASLWRKKAEERAERKRQRRSIRRDKTLTRLPLEYDGSEEPNHFHLPPLTDIPRSPTVRKSSLPKSLTLTDMTSLTHRIDLHRIGAIHLFSVSALHQQ</sequence>
<dbReference type="Proteomes" id="UP000217199">
    <property type="component" value="Unassembled WGS sequence"/>
</dbReference>
<feature type="compositionally biased region" description="Low complexity" evidence="1">
    <location>
        <begin position="100"/>
        <end position="120"/>
    </location>
</feature>
<keyword evidence="3" id="KW-1185">Reference proteome</keyword>
<accession>A0A286U6T6</accession>
<proteinExistence type="predicted"/>
<evidence type="ECO:0000313" key="2">
    <source>
        <dbReference type="EMBL" id="PAV15249.1"/>
    </source>
</evidence>
<name>A0A286U6T6_9AGAM</name>
<dbReference type="AlphaFoldDB" id="A0A286U6T6"/>
<feature type="compositionally biased region" description="Polar residues" evidence="1">
    <location>
        <begin position="43"/>
        <end position="54"/>
    </location>
</feature>
<evidence type="ECO:0000256" key="1">
    <source>
        <dbReference type="SAM" id="MobiDB-lite"/>
    </source>
</evidence>
<dbReference type="EMBL" id="NBII01000010">
    <property type="protein sequence ID" value="PAV15249.1"/>
    <property type="molecule type" value="Genomic_DNA"/>
</dbReference>
<protein>
    <submittedName>
        <fullName evidence="2">Uncharacterized protein</fullName>
    </submittedName>
</protein>
<reference evidence="2 3" key="1">
    <citation type="journal article" date="2017" name="Mol. Ecol.">
        <title>Comparative and population genomic landscape of Phellinus noxius: A hypervariable fungus causing root rot in trees.</title>
        <authorList>
            <person name="Chung C.L."/>
            <person name="Lee T.J."/>
            <person name="Akiba M."/>
            <person name="Lee H.H."/>
            <person name="Kuo T.H."/>
            <person name="Liu D."/>
            <person name="Ke H.M."/>
            <person name="Yokoi T."/>
            <person name="Roa M.B."/>
            <person name="Lu M.J."/>
            <person name="Chang Y.Y."/>
            <person name="Ann P.J."/>
            <person name="Tsai J.N."/>
            <person name="Chen C.Y."/>
            <person name="Tzean S.S."/>
            <person name="Ota Y."/>
            <person name="Hattori T."/>
            <person name="Sahashi N."/>
            <person name="Liou R.F."/>
            <person name="Kikuchi T."/>
            <person name="Tsai I.J."/>
        </authorList>
    </citation>
    <scope>NUCLEOTIDE SEQUENCE [LARGE SCALE GENOMIC DNA]</scope>
    <source>
        <strain evidence="2 3">FFPRI411160</strain>
    </source>
</reference>
<dbReference type="InParanoid" id="A0A286U6T6"/>
<gene>
    <name evidence="2" type="ORF">PNOK_0901000</name>
</gene>
<comment type="caution">
    <text evidence="2">The sequence shown here is derived from an EMBL/GenBank/DDBJ whole genome shotgun (WGS) entry which is preliminary data.</text>
</comment>
<feature type="region of interest" description="Disordered" evidence="1">
    <location>
        <begin position="179"/>
        <end position="250"/>
    </location>
</feature>